<accession>A0AAV4AM30</accession>
<evidence type="ECO:0000313" key="3">
    <source>
        <dbReference type="Proteomes" id="UP000735302"/>
    </source>
</evidence>
<dbReference type="EMBL" id="BLXT01003854">
    <property type="protein sequence ID" value="GFO07289.1"/>
    <property type="molecule type" value="Genomic_DNA"/>
</dbReference>
<keyword evidence="3" id="KW-1185">Reference proteome</keyword>
<organism evidence="2 3">
    <name type="scientific">Plakobranchus ocellatus</name>
    <dbReference type="NCBI Taxonomy" id="259542"/>
    <lineage>
        <taxon>Eukaryota</taxon>
        <taxon>Metazoa</taxon>
        <taxon>Spiralia</taxon>
        <taxon>Lophotrochozoa</taxon>
        <taxon>Mollusca</taxon>
        <taxon>Gastropoda</taxon>
        <taxon>Heterobranchia</taxon>
        <taxon>Euthyneura</taxon>
        <taxon>Panpulmonata</taxon>
        <taxon>Sacoglossa</taxon>
        <taxon>Placobranchoidea</taxon>
        <taxon>Plakobranchidae</taxon>
        <taxon>Plakobranchus</taxon>
    </lineage>
</organism>
<evidence type="ECO:0000313" key="2">
    <source>
        <dbReference type="EMBL" id="GFO07289.1"/>
    </source>
</evidence>
<proteinExistence type="predicted"/>
<comment type="caution">
    <text evidence="2">The sequence shown here is derived from an EMBL/GenBank/DDBJ whole genome shotgun (WGS) entry which is preliminary data.</text>
</comment>
<sequence length="184" mass="20973">MDSLALRHQGQAPQGPPSGQGAGGGDRTRERKVPADLRLDSLATVPPTPSASVVMRIIIIKVIIKSTIIMIPKRQLFLRFVSFTNVKDDVSPLEMAEEESLMWKMMKAFNLDRDVYPVILSSAFIARKELNYIGTDGLLIFVTSQQWSASEQFFFCKRVRPSEAQPLIPLRWNEHFYSDVYHYR</sequence>
<feature type="region of interest" description="Disordered" evidence="1">
    <location>
        <begin position="1"/>
        <end position="30"/>
    </location>
</feature>
<dbReference type="AlphaFoldDB" id="A0AAV4AM30"/>
<name>A0AAV4AM30_9GAST</name>
<reference evidence="2 3" key="1">
    <citation type="journal article" date="2021" name="Elife">
        <title>Chloroplast acquisition without the gene transfer in kleptoplastic sea slugs, Plakobranchus ocellatus.</title>
        <authorList>
            <person name="Maeda T."/>
            <person name="Takahashi S."/>
            <person name="Yoshida T."/>
            <person name="Shimamura S."/>
            <person name="Takaki Y."/>
            <person name="Nagai Y."/>
            <person name="Toyoda A."/>
            <person name="Suzuki Y."/>
            <person name="Arimoto A."/>
            <person name="Ishii H."/>
            <person name="Satoh N."/>
            <person name="Nishiyama T."/>
            <person name="Hasebe M."/>
            <person name="Maruyama T."/>
            <person name="Minagawa J."/>
            <person name="Obokata J."/>
            <person name="Shigenobu S."/>
        </authorList>
    </citation>
    <scope>NUCLEOTIDE SEQUENCE [LARGE SCALE GENOMIC DNA]</scope>
</reference>
<evidence type="ECO:0000256" key="1">
    <source>
        <dbReference type="SAM" id="MobiDB-lite"/>
    </source>
</evidence>
<dbReference type="Proteomes" id="UP000735302">
    <property type="component" value="Unassembled WGS sequence"/>
</dbReference>
<gene>
    <name evidence="2" type="ORF">PoB_003379400</name>
</gene>
<protein>
    <submittedName>
        <fullName evidence="2">Uncharacterized protein</fullName>
    </submittedName>
</protein>